<dbReference type="GO" id="GO:0003689">
    <property type="term" value="F:DNA clamp loader activity"/>
    <property type="evidence" value="ECO:0007669"/>
    <property type="project" value="UniProtKB-UniRule"/>
</dbReference>
<dbReference type="InterPro" id="IPR001357">
    <property type="entry name" value="BRCT_dom"/>
</dbReference>
<dbReference type="Pfam" id="PF08519">
    <property type="entry name" value="RFC1"/>
    <property type="match status" value="1"/>
</dbReference>
<evidence type="ECO:0000256" key="9">
    <source>
        <dbReference type="ARBA" id="ARBA00023242"/>
    </source>
</evidence>
<dbReference type="PROSITE" id="PS50172">
    <property type="entry name" value="BRCT"/>
    <property type="match status" value="1"/>
</dbReference>
<feature type="region of interest" description="Disordered" evidence="11">
    <location>
        <begin position="1"/>
        <end position="280"/>
    </location>
</feature>
<feature type="compositionally biased region" description="Acidic residues" evidence="11">
    <location>
        <begin position="945"/>
        <end position="971"/>
    </location>
</feature>
<sequence>MPTPASPRKSQEKTSSAKKSSQGSGGGGGDIRAFFGNAAAKPKPKPPAAKGTGDEPITIGRLSGPENGVYNLPDESDSDGEIEIKKKPPATTSKHFASSSSRPVAAESSTPTSTRTSPRKAAAPNPSSASKRKILSSDDESDDEIPMRPVKRAAPAPKAPAKVTPKSTPAKAKARLVDSGSEDEPPARKGKARAPPTDESESEEEEEVKPKPKPRAKATPPASKAASSSKATKPAAKSAAAKAEVKDEDDGEEKKPKFNYYQHAASRAAGPKAPGSKDIPMGQPGCLAGLTLVFTGELESLGRDEAIELAKRYFAKVTGAPSGKTSYVILGENAGPGKLKTIKEKKIPTLTEDQFLDMIRTRKPGKMDDKTKAAIEKEEKKVLDQAKELERREKEEEKLQKRKEAALEGTGQAVKKVAPPSAQLWATKYAPANIKEICGNKGQVEKLNTWLTDWQKNYKTGFKRPGKDGGGLYRAVLISGGPGIGKTTSAHLVAKAVGYNPLELNASDARSKKLIENFTNIDNTSLDGFFQGKGAASTTVANANVNSRTCLIMDEVDGMSSGDRGGVGALNALIKKTKIPMILICNDRSLPKMKPLWGTTFNLPFRKPTTNEIRSRILSILHKEKLKIPSNVVDELIGGVNSDIRQVLNMLSTYKLSKSDMTFDEGKELLKLNEKNTIMTPFTITDKITGPYAFSRTNRQTLNDKMELFFHDISFMPLFIQEHYIKTNPAALTNLDGPEKSMKNLELISKAADWISDGDLVDRMIHGSEQHWSLLPLHAVTSMVAPSSYIYGTGRSPAGGGWGGPSFPQWLGQNSKQTKLQRQLTDIQIRMRLRVSGGRDEIRQQYMPLLASKIVTPLMTKGADAIDDTIATMDEYYLGKDDWDAFVELGVDTMKEELILKKIPTATKSAFTRSYNKGDHPIAFHKGDMFAASKKKIANDGPAPDNDEVFEEDEAPPEEEDDNAGADEDVNDVGKDKLIKAVKPKAKGKAKK</sequence>
<dbReference type="GO" id="GO:0016887">
    <property type="term" value="F:ATP hydrolysis activity"/>
    <property type="evidence" value="ECO:0007669"/>
    <property type="project" value="InterPro"/>
</dbReference>
<comment type="similarity">
    <text evidence="2 10">Belongs to the activator 1 large subunit family.</text>
</comment>
<keyword evidence="9 10" id="KW-0539">Nucleus</keyword>
<organism evidence="13 14">
    <name type="scientific">Vanrija pseudolonga</name>
    <dbReference type="NCBI Taxonomy" id="143232"/>
    <lineage>
        <taxon>Eukaryota</taxon>
        <taxon>Fungi</taxon>
        <taxon>Dikarya</taxon>
        <taxon>Basidiomycota</taxon>
        <taxon>Agaricomycotina</taxon>
        <taxon>Tremellomycetes</taxon>
        <taxon>Trichosporonales</taxon>
        <taxon>Trichosporonaceae</taxon>
        <taxon>Vanrija</taxon>
    </lineage>
</organism>
<proteinExistence type="inferred from homology"/>
<feature type="compositionally biased region" description="Basic and acidic residues" evidence="11">
    <location>
        <begin position="386"/>
        <end position="406"/>
    </location>
</feature>
<feature type="domain" description="BRCT" evidence="12">
    <location>
        <begin position="282"/>
        <end position="372"/>
    </location>
</feature>
<evidence type="ECO:0000256" key="4">
    <source>
        <dbReference type="ARBA" id="ARBA00022553"/>
    </source>
</evidence>
<keyword evidence="14" id="KW-1185">Reference proteome</keyword>
<evidence type="ECO:0000256" key="6">
    <source>
        <dbReference type="ARBA" id="ARBA00022741"/>
    </source>
</evidence>
<dbReference type="GO" id="GO:0005663">
    <property type="term" value="C:DNA replication factor C complex"/>
    <property type="evidence" value="ECO:0007669"/>
    <property type="project" value="InterPro"/>
</dbReference>
<dbReference type="SMART" id="SM00382">
    <property type="entry name" value="AAA"/>
    <property type="match status" value="1"/>
</dbReference>
<dbReference type="Gene3D" id="3.40.50.10190">
    <property type="entry name" value="BRCT domain"/>
    <property type="match status" value="1"/>
</dbReference>
<dbReference type="InterPro" id="IPR027417">
    <property type="entry name" value="P-loop_NTPase"/>
</dbReference>
<dbReference type="GO" id="GO:0006271">
    <property type="term" value="P:DNA strand elongation involved in DNA replication"/>
    <property type="evidence" value="ECO:0007669"/>
    <property type="project" value="UniProtKB-ARBA"/>
</dbReference>
<dbReference type="Pfam" id="PF25361">
    <property type="entry name" value="AAA_lid_RFC1"/>
    <property type="match status" value="1"/>
</dbReference>
<keyword evidence="8" id="KW-0238">DNA-binding</keyword>
<feature type="compositionally biased region" description="Low complexity" evidence="11">
    <location>
        <begin position="152"/>
        <end position="171"/>
    </location>
</feature>
<accession>A0AAF0YGM6</accession>
<dbReference type="Gene3D" id="1.20.272.10">
    <property type="match status" value="1"/>
</dbReference>
<dbReference type="InterPro" id="IPR003593">
    <property type="entry name" value="AAA+_ATPase"/>
</dbReference>
<dbReference type="SMART" id="SM00292">
    <property type="entry name" value="BRCT"/>
    <property type="match status" value="1"/>
</dbReference>
<evidence type="ECO:0000256" key="10">
    <source>
        <dbReference type="PIRNR" id="PIRNR036578"/>
    </source>
</evidence>
<feature type="compositionally biased region" description="Acidic residues" evidence="11">
    <location>
        <begin position="198"/>
        <end position="207"/>
    </location>
</feature>
<dbReference type="FunFam" id="3.40.50.10190:FF:000001">
    <property type="entry name" value="Replication factor C subunit 1"/>
    <property type="match status" value="1"/>
</dbReference>
<feature type="compositionally biased region" description="Low complexity" evidence="11">
    <location>
        <begin position="97"/>
        <end position="129"/>
    </location>
</feature>
<keyword evidence="6 10" id="KW-0547">Nucleotide-binding</keyword>
<dbReference type="AlphaFoldDB" id="A0AAF0YGM6"/>
<feature type="compositionally biased region" description="Basic residues" evidence="11">
    <location>
        <begin position="980"/>
        <end position="992"/>
    </location>
</feature>
<dbReference type="GO" id="GO:0003677">
    <property type="term" value="F:DNA binding"/>
    <property type="evidence" value="ECO:0007669"/>
    <property type="project" value="UniProtKB-KW"/>
</dbReference>
<dbReference type="PANTHER" id="PTHR23389">
    <property type="entry name" value="CHROMOSOME TRANSMISSION FIDELITY FACTOR 18"/>
    <property type="match status" value="1"/>
</dbReference>
<dbReference type="Proteomes" id="UP000827549">
    <property type="component" value="Chromosome 6"/>
</dbReference>
<dbReference type="EMBL" id="CP086719">
    <property type="protein sequence ID" value="WOO84679.1"/>
    <property type="molecule type" value="Genomic_DNA"/>
</dbReference>
<dbReference type="GeneID" id="87811363"/>
<comment type="subcellular location">
    <subcellularLocation>
        <location evidence="1 10">Nucleus</location>
    </subcellularLocation>
</comment>
<gene>
    <name evidence="13" type="primary">rfc1_1</name>
    <name evidence="13" type="ORF">LOC62_06G008196</name>
</gene>
<evidence type="ECO:0000256" key="7">
    <source>
        <dbReference type="ARBA" id="ARBA00022840"/>
    </source>
</evidence>
<dbReference type="GO" id="GO:0005524">
    <property type="term" value="F:ATP binding"/>
    <property type="evidence" value="ECO:0007669"/>
    <property type="project" value="UniProtKB-UniRule"/>
</dbReference>
<feature type="region of interest" description="Disordered" evidence="11">
    <location>
        <begin position="386"/>
        <end position="414"/>
    </location>
</feature>
<dbReference type="GO" id="GO:0005634">
    <property type="term" value="C:nucleus"/>
    <property type="evidence" value="ECO:0007669"/>
    <property type="project" value="UniProtKB-SubCell"/>
</dbReference>
<dbReference type="InterPro" id="IPR003959">
    <property type="entry name" value="ATPase_AAA_core"/>
</dbReference>
<feature type="compositionally biased region" description="Low complexity" evidence="11">
    <location>
        <begin position="217"/>
        <end position="242"/>
    </location>
</feature>
<dbReference type="GO" id="GO:0006281">
    <property type="term" value="P:DNA repair"/>
    <property type="evidence" value="ECO:0007669"/>
    <property type="project" value="InterPro"/>
</dbReference>
<evidence type="ECO:0000256" key="11">
    <source>
        <dbReference type="SAM" id="MobiDB-lite"/>
    </source>
</evidence>
<evidence type="ECO:0000256" key="3">
    <source>
        <dbReference type="ARBA" id="ARBA00020401"/>
    </source>
</evidence>
<evidence type="ECO:0000313" key="13">
    <source>
        <dbReference type="EMBL" id="WOO84679.1"/>
    </source>
</evidence>
<dbReference type="FunFam" id="1.20.272.10:FF:000005">
    <property type="entry name" value="Replication factor C subunit 1"/>
    <property type="match status" value="1"/>
</dbReference>
<evidence type="ECO:0000256" key="8">
    <source>
        <dbReference type="ARBA" id="ARBA00023125"/>
    </source>
</evidence>
<dbReference type="CDD" id="cd00009">
    <property type="entry name" value="AAA"/>
    <property type="match status" value="1"/>
</dbReference>
<protein>
    <recommendedName>
        <fullName evidence="3 10">Replication factor C subunit 1</fullName>
    </recommendedName>
</protein>
<dbReference type="SUPFAM" id="SSF52113">
    <property type="entry name" value="BRCT domain"/>
    <property type="match status" value="1"/>
</dbReference>
<keyword evidence="7 10" id="KW-0067">ATP-binding</keyword>
<dbReference type="SUPFAM" id="SSF52540">
    <property type="entry name" value="P-loop containing nucleoside triphosphate hydrolases"/>
    <property type="match status" value="1"/>
</dbReference>
<dbReference type="InterPro" id="IPR036420">
    <property type="entry name" value="BRCT_dom_sf"/>
</dbReference>
<dbReference type="InterPro" id="IPR013725">
    <property type="entry name" value="DNA_replication_fac_RFC1_C"/>
</dbReference>
<reference evidence="13" key="1">
    <citation type="submission" date="2023-10" db="EMBL/GenBank/DDBJ databases">
        <authorList>
            <person name="Noh H."/>
        </authorList>
    </citation>
    <scope>NUCLEOTIDE SEQUENCE</scope>
    <source>
        <strain evidence="13">DUCC4014</strain>
    </source>
</reference>
<dbReference type="InterPro" id="IPR012178">
    <property type="entry name" value="RFC1"/>
</dbReference>
<keyword evidence="5 10" id="KW-0235">DNA replication</keyword>
<dbReference type="Gene3D" id="1.10.8.60">
    <property type="match status" value="1"/>
</dbReference>
<feature type="region of interest" description="Disordered" evidence="11">
    <location>
        <begin position="936"/>
        <end position="992"/>
    </location>
</feature>
<evidence type="ECO:0000259" key="12">
    <source>
        <dbReference type="PROSITE" id="PS50172"/>
    </source>
</evidence>
<dbReference type="SUPFAM" id="SSF48019">
    <property type="entry name" value="post-AAA+ oligomerization domain-like"/>
    <property type="match status" value="1"/>
</dbReference>
<dbReference type="Pfam" id="PF00533">
    <property type="entry name" value="BRCT"/>
    <property type="match status" value="1"/>
</dbReference>
<evidence type="ECO:0000256" key="1">
    <source>
        <dbReference type="ARBA" id="ARBA00004123"/>
    </source>
</evidence>
<keyword evidence="4" id="KW-0597">Phosphoprotein</keyword>
<dbReference type="Pfam" id="PF00004">
    <property type="entry name" value="AAA"/>
    <property type="match status" value="1"/>
</dbReference>
<dbReference type="InterPro" id="IPR008921">
    <property type="entry name" value="DNA_pol3_clamp-load_cplx_C"/>
</dbReference>
<dbReference type="RefSeq" id="XP_062630705.1">
    <property type="nucleotide sequence ID" value="XM_062774721.1"/>
</dbReference>
<dbReference type="FunFam" id="1.10.8.60:FF:000021">
    <property type="entry name" value="Replication factor C subunit 1"/>
    <property type="match status" value="1"/>
</dbReference>
<evidence type="ECO:0000256" key="5">
    <source>
        <dbReference type="ARBA" id="ARBA00022705"/>
    </source>
</evidence>
<dbReference type="PANTHER" id="PTHR23389:SF6">
    <property type="entry name" value="REPLICATION FACTOR C SUBUNIT 1"/>
    <property type="match status" value="1"/>
</dbReference>
<evidence type="ECO:0000313" key="14">
    <source>
        <dbReference type="Proteomes" id="UP000827549"/>
    </source>
</evidence>
<dbReference type="Gene3D" id="3.40.50.300">
    <property type="entry name" value="P-loop containing nucleotide triphosphate hydrolases"/>
    <property type="match status" value="1"/>
</dbReference>
<dbReference type="FunFam" id="3.40.50.300:FF:000395">
    <property type="entry name" value="Replication factor C subunit 1"/>
    <property type="match status" value="1"/>
</dbReference>
<name>A0AAF0YGM6_9TREE</name>
<dbReference type="PIRSF" id="PIRSF036578">
    <property type="entry name" value="RFC1"/>
    <property type="match status" value="1"/>
</dbReference>
<evidence type="ECO:0000256" key="2">
    <source>
        <dbReference type="ARBA" id="ARBA00006116"/>
    </source>
</evidence>